<dbReference type="AlphaFoldDB" id="A0A4R3NF19"/>
<dbReference type="RefSeq" id="WP_114958981.1">
    <property type="nucleotide sequence ID" value="NZ_MSZW01000005.1"/>
</dbReference>
<dbReference type="PANTHER" id="PTHR40114">
    <property type="entry name" value="SLR0698 PROTEIN"/>
    <property type="match status" value="1"/>
</dbReference>
<dbReference type="EMBL" id="SMAP01000001">
    <property type="protein sequence ID" value="TCT25853.1"/>
    <property type="molecule type" value="Genomic_DNA"/>
</dbReference>
<protein>
    <submittedName>
        <fullName evidence="3">Adenylate cyclase</fullName>
    </submittedName>
</protein>
<reference evidence="3 4" key="1">
    <citation type="submission" date="2019-03" db="EMBL/GenBank/DDBJ databases">
        <title>Genomic Encyclopedia of Type Strains, Phase IV (KMG-IV): sequencing the most valuable type-strain genomes for metagenomic binning, comparative biology and taxonomic classification.</title>
        <authorList>
            <person name="Goeker M."/>
        </authorList>
    </citation>
    <scope>NUCLEOTIDE SEQUENCE [LARGE SCALE GENOMIC DNA]</scope>
    <source>
        <strain evidence="3 4">DSM 13605</strain>
    </source>
</reference>
<gene>
    <name evidence="3" type="ORF">EDC34_101179</name>
</gene>
<dbReference type="InterPro" id="IPR033469">
    <property type="entry name" value="CYTH-like_dom_sf"/>
</dbReference>
<evidence type="ECO:0000313" key="4">
    <source>
        <dbReference type="Proteomes" id="UP000295414"/>
    </source>
</evidence>
<dbReference type="SUPFAM" id="SSF55154">
    <property type="entry name" value="CYTH-like phosphatases"/>
    <property type="match status" value="1"/>
</dbReference>
<evidence type="ECO:0000313" key="3">
    <source>
        <dbReference type="EMBL" id="TCT25853.1"/>
    </source>
</evidence>
<dbReference type="Proteomes" id="UP000295414">
    <property type="component" value="Unassembled WGS sequence"/>
</dbReference>
<dbReference type="SMART" id="SM01118">
    <property type="entry name" value="CYTH"/>
    <property type="match status" value="1"/>
</dbReference>
<dbReference type="Gene3D" id="2.40.320.10">
    <property type="entry name" value="Hypothetical Protein Pfu-838710-001"/>
    <property type="match status" value="1"/>
</dbReference>
<sequence>MGIEIERKFLVCSDAWRAAAHKVVPMAQGYLNDLAQVESGAMQASVRVRIEGDAAFLNIKSREAGPRRQEFDYPIPVADARALLALCVGGLVEKNRHYVEYAGRLWEVDEFLGENAGLVVAEVELEAEDAPLAKPDWAGAEATHAQRYYNLALAARPYSQWREDERRALDLQEVATCS</sequence>
<feature type="domain" description="CYTH" evidence="2">
    <location>
        <begin position="2"/>
        <end position="155"/>
    </location>
</feature>
<dbReference type="PROSITE" id="PS51707">
    <property type="entry name" value="CYTH"/>
    <property type="match status" value="1"/>
</dbReference>
<dbReference type="CDD" id="cd07891">
    <property type="entry name" value="CYTH-like_CthTTM-like_1"/>
    <property type="match status" value="1"/>
</dbReference>
<dbReference type="InterPro" id="IPR023577">
    <property type="entry name" value="CYTH_domain"/>
</dbReference>
<dbReference type="OrthoDB" id="9805588at2"/>
<name>A0A4R3NF19_9GAMM</name>
<dbReference type="Pfam" id="PF01928">
    <property type="entry name" value="CYTH"/>
    <property type="match status" value="1"/>
</dbReference>
<accession>A0A4R3NF19</accession>
<evidence type="ECO:0000256" key="1">
    <source>
        <dbReference type="PIRSR" id="PIRSR016487-1"/>
    </source>
</evidence>
<evidence type="ECO:0000259" key="2">
    <source>
        <dbReference type="PROSITE" id="PS51707"/>
    </source>
</evidence>
<proteinExistence type="predicted"/>
<dbReference type="InterPro" id="IPR012042">
    <property type="entry name" value="NeuTTM/CthTTM-like"/>
</dbReference>
<dbReference type="PIRSF" id="PIRSF016487">
    <property type="entry name" value="CYTH_UCP016487"/>
    <property type="match status" value="1"/>
</dbReference>
<comment type="caution">
    <text evidence="3">The sequence shown here is derived from an EMBL/GenBank/DDBJ whole genome shotgun (WGS) entry which is preliminary data.</text>
</comment>
<feature type="active site" description="Proton acceptor" evidence="1">
    <location>
        <position position="30"/>
    </location>
</feature>
<dbReference type="PANTHER" id="PTHR40114:SF1">
    <property type="entry name" value="SLR0698 PROTEIN"/>
    <property type="match status" value="1"/>
</dbReference>
<organism evidence="3 4">
    <name type="scientific">Thermomonas haemolytica</name>
    <dbReference type="NCBI Taxonomy" id="141949"/>
    <lineage>
        <taxon>Bacteria</taxon>
        <taxon>Pseudomonadati</taxon>
        <taxon>Pseudomonadota</taxon>
        <taxon>Gammaproteobacteria</taxon>
        <taxon>Lysobacterales</taxon>
        <taxon>Lysobacteraceae</taxon>
        <taxon>Thermomonas</taxon>
    </lineage>
</organism>
<keyword evidence="4" id="KW-1185">Reference proteome</keyword>